<dbReference type="AlphaFoldDB" id="D0MJ68"/>
<dbReference type="CDD" id="cd09693">
    <property type="entry name" value="Cas5_I"/>
    <property type="match status" value="1"/>
</dbReference>
<dbReference type="GO" id="GO:0043571">
    <property type="term" value="P:maintenance of CRISPR repeat elements"/>
    <property type="evidence" value="ECO:0007669"/>
    <property type="project" value="InterPro"/>
</dbReference>
<keyword evidence="3" id="KW-1185">Reference proteome</keyword>
<dbReference type="EMBL" id="CP001807">
    <property type="protein sequence ID" value="ACY48526.1"/>
    <property type="molecule type" value="Genomic_DNA"/>
</dbReference>
<dbReference type="GO" id="GO:0051607">
    <property type="term" value="P:defense response to virus"/>
    <property type="evidence" value="ECO:0007669"/>
    <property type="project" value="UniProtKB-KW"/>
</dbReference>
<dbReference type="InterPro" id="IPR013422">
    <property type="entry name" value="CRISPR-assoc_prot_Cas5_N"/>
</dbReference>
<proteinExistence type="predicted"/>
<accession>D0MJ68</accession>
<dbReference type="eggNOG" id="COG1688">
    <property type="taxonomic scope" value="Bacteria"/>
</dbReference>
<sequence>MNEARLEAVKVELAGPVASFRYPHFLIGRQPTYPMPPPSTIYGLISAALGRFPDPEALQFAYRFECARHRVDDVETIWFVQPNTATRGEAARKNLEATSNILPREWLVHPRLTLYVTGDELEALYRAFRSPCYILTLGRSQELVSVRRVERVRLHAARRGWLVPGLLPVSFREKAPLAPAFYMPRFITPRSRHQVAWDWFLALDAPVHLESDAPEPCWTEASGSNEPHLLYFHAFR</sequence>
<protein>
    <submittedName>
        <fullName evidence="2">CRISPR-associated protein Cas5</fullName>
    </submittedName>
</protein>
<gene>
    <name evidence="2" type="ordered locus">Rmar_1640</name>
</gene>
<dbReference type="KEGG" id="rmr:Rmar_1640"/>
<dbReference type="RefSeq" id="WP_012844137.1">
    <property type="nucleotide sequence ID" value="NC_013501.1"/>
</dbReference>
<dbReference type="Pfam" id="PF09704">
    <property type="entry name" value="Cas_Cas5d"/>
    <property type="match status" value="1"/>
</dbReference>
<dbReference type="STRING" id="518766.Rmar_1640"/>
<dbReference type="HOGENOM" id="CLU_102545_0_0_10"/>
<evidence type="ECO:0000313" key="3">
    <source>
        <dbReference type="Proteomes" id="UP000002221"/>
    </source>
</evidence>
<dbReference type="NCBIfam" id="TIGR02593">
    <property type="entry name" value="CRISPR_cas5"/>
    <property type="match status" value="1"/>
</dbReference>
<dbReference type="Proteomes" id="UP000002221">
    <property type="component" value="Chromosome"/>
</dbReference>
<reference evidence="2 3" key="1">
    <citation type="journal article" date="2009" name="Stand. Genomic Sci.">
        <title>Complete genome sequence of Rhodothermus marinus type strain (R-10).</title>
        <authorList>
            <person name="Nolan M."/>
            <person name="Tindall B.J."/>
            <person name="Pomrenke H."/>
            <person name="Lapidus A."/>
            <person name="Copeland A."/>
            <person name="Glavina Del Rio T."/>
            <person name="Lucas S."/>
            <person name="Chen F."/>
            <person name="Tice H."/>
            <person name="Cheng J.F."/>
            <person name="Saunders E."/>
            <person name="Han C."/>
            <person name="Bruce D."/>
            <person name="Goodwin L."/>
            <person name="Chain P."/>
            <person name="Pitluck S."/>
            <person name="Ovchinikova G."/>
            <person name="Pati A."/>
            <person name="Ivanova N."/>
            <person name="Mavromatis K."/>
            <person name="Chen A."/>
            <person name="Palaniappan K."/>
            <person name="Land M."/>
            <person name="Hauser L."/>
            <person name="Chang Y.J."/>
            <person name="Jeffries C.D."/>
            <person name="Brettin T."/>
            <person name="Goker M."/>
            <person name="Bristow J."/>
            <person name="Eisen J.A."/>
            <person name="Markowitz V."/>
            <person name="Hugenholtz P."/>
            <person name="Kyrpides N.C."/>
            <person name="Klenk H.P."/>
            <person name="Detter J.C."/>
        </authorList>
    </citation>
    <scope>NUCLEOTIDE SEQUENCE [LARGE SCALE GENOMIC DNA]</scope>
    <source>
        <strain evidence="3">ATCC 43812 / DSM 4252 / R-10</strain>
    </source>
</reference>
<evidence type="ECO:0000256" key="1">
    <source>
        <dbReference type="ARBA" id="ARBA00023118"/>
    </source>
</evidence>
<evidence type="ECO:0000313" key="2">
    <source>
        <dbReference type="EMBL" id="ACY48526.1"/>
    </source>
</evidence>
<organism evidence="2 3">
    <name type="scientific">Rhodothermus marinus (strain ATCC 43812 / DSM 4252 / R-10)</name>
    <name type="common">Rhodothermus obamensis</name>
    <dbReference type="NCBI Taxonomy" id="518766"/>
    <lineage>
        <taxon>Bacteria</taxon>
        <taxon>Pseudomonadati</taxon>
        <taxon>Rhodothermota</taxon>
        <taxon>Rhodothermia</taxon>
        <taxon>Rhodothermales</taxon>
        <taxon>Rhodothermaceae</taxon>
        <taxon>Rhodothermus</taxon>
    </lineage>
</organism>
<dbReference type="InterPro" id="IPR021124">
    <property type="entry name" value="CRISPR-assoc_prot_Cas5"/>
</dbReference>
<name>D0MJ68_RHOM4</name>
<dbReference type="Gene3D" id="3.30.70.2660">
    <property type="match status" value="1"/>
</dbReference>
<keyword evidence="1" id="KW-0051">Antiviral defense</keyword>